<reference evidence="7 8" key="1">
    <citation type="journal article" date="2017" name="Syst. Appl. Microbiol.">
        <title>Lebetimonas natsushimae sp. nov., a novel strictly anaerobic, moderately thermophilic chemoautotroph isolated from a deep-sea hydrothermal vent polychaete nest in the Mid-Okinawa Trough.</title>
        <authorList>
            <person name="Nagata R."/>
            <person name="Takaki Y."/>
            <person name="Tame A."/>
            <person name="Nunoura T."/>
            <person name="Muto H."/>
            <person name="Mino S."/>
            <person name="Sawayama S."/>
            <person name="Takai K."/>
            <person name="Nakagawa S."/>
        </authorList>
    </citation>
    <scope>NUCLEOTIDE SEQUENCE [LARGE SCALE GENOMIC DNA]</scope>
    <source>
        <strain evidence="7 8">HS1857</strain>
    </source>
</reference>
<evidence type="ECO:0000313" key="7">
    <source>
        <dbReference type="EMBL" id="GAX88348.1"/>
    </source>
</evidence>
<comment type="caution">
    <text evidence="7">The sequence shown here is derived from an EMBL/GenBank/DDBJ whole genome shotgun (WGS) entry which is preliminary data.</text>
</comment>
<name>A0A292YG83_9BACT</name>
<keyword evidence="4 5" id="KW-0472">Membrane</keyword>
<dbReference type="InterPro" id="IPR007829">
    <property type="entry name" value="TM2"/>
</dbReference>
<evidence type="ECO:0000313" key="8">
    <source>
        <dbReference type="Proteomes" id="UP000217944"/>
    </source>
</evidence>
<feature type="domain" description="TM2" evidence="6">
    <location>
        <begin position="69"/>
        <end position="111"/>
    </location>
</feature>
<evidence type="ECO:0000256" key="3">
    <source>
        <dbReference type="ARBA" id="ARBA00022989"/>
    </source>
</evidence>
<feature type="transmembrane region" description="Helical" evidence="5">
    <location>
        <begin position="98"/>
        <end position="125"/>
    </location>
</feature>
<comment type="subcellular location">
    <subcellularLocation>
        <location evidence="1">Membrane</location>
        <topology evidence="1">Multi-pass membrane protein</topology>
    </subcellularLocation>
</comment>
<protein>
    <recommendedName>
        <fullName evidence="6">TM2 domain-containing protein</fullName>
    </recommendedName>
</protein>
<dbReference type="AlphaFoldDB" id="A0A292YG83"/>
<evidence type="ECO:0000259" key="6">
    <source>
        <dbReference type="Pfam" id="PF05154"/>
    </source>
</evidence>
<dbReference type="InterPro" id="IPR012340">
    <property type="entry name" value="NA-bd_OB-fold"/>
</dbReference>
<gene>
    <name evidence="7" type="ORF">LNAT_P1644</name>
</gene>
<keyword evidence="2 5" id="KW-0812">Transmembrane</keyword>
<sequence length="150" mass="16994">MKGKVLDFNLQEGRGIISGDDGKRYEFEIKEWKEQTPPQKNDVVDFEVSEDGKAAGIYYDSDNSNVSGEKSKIVAFLLAFFLGGFGVHKFYLGCTKEGIIMLVIFLLGFILAGIPSFIIAVIAFIESLIYIFKSDKEFEETYVKNKKCWF</sequence>
<evidence type="ECO:0000256" key="2">
    <source>
        <dbReference type="ARBA" id="ARBA00022692"/>
    </source>
</evidence>
<proteinExistence type="predicted"/>
<dbReference type="Proteomes" id="UP000217944">
    <property type="component" value="Unassembled WGS sequence"/>
</dbReference>
<accession>A0A292YG83</accession>
<dbReference type="RefSeq" id="WP_096260173.1">
    <property type="nucleotide sequence ID" value="NZ_BDME01000007.1"/>
</dbReference>
<dbReference type="Pfam" id="PF05154">
    <property type="entry name" value="TM2"/>
    <property type="match status" value="1"/>
</dbReference>
<evidence type="ECO:0000256" key="5">
    <source>
        <dbReference type="SAM" id="Phobius"/>
    </source>
</evidence>
<organism evidence="7 8">
    <name type="scientific">Lebetimonas natsushimae</name>
    <dbReference type="NCBI Taxonomy" id="1936991"/>
    <lineage>
        <taxon>Bacteria</taxon>
        <taxon>Pseudomonadati</taxon>
        <taxon>Campylobacterota</taxon>
        <taxon>Epsilonproteobacteria</taxon>
        <taxon>Nautiliales</taxon>
        <taxon>Nautiliaceae</taxon>
        <taxon>Lebetimonas</taxon>
    </lineage>
</organism>
<evidence type="ECO:0000256" key="4">
    <source>
        <dbReference type="ARBA" id="ARBA00023136"/>
    </source>
</evidence>
<keyword evidence="8" id="KW-1185">Reference proteome</keyword>
<feature type="transmembrane region" description="Helical" evidence="5">
    <location>
        <begin position="73"/>
        <end position="92"/>
    </location>
</feature>
<evidence type="ECO:0000256" key="1">
    <source>
        <dbReference type="ARBA" id="ARBA00004141"/>
    </source>
</evidence>
<dbReference type="OrthoDB" id="5365675at2"/>
<keyword evidence="3 5" id="KW-1133">Transmembrane helix</keyword>
<dbReference type="EMBL" id="BDME01000007">
    <property type="protein sequence ID" value="GAX88348.1"/>
    <property type="molecule type" value="Genomic_DNA"/>
</dbReference>
<dbReference type="Gene3D" id="2.40.50.140">
    <property type="entry name" value="Nucleic acid-binding proteins"/>
    <property type="match status" value="1"/>
</dbReference>
<dbReference type="GO" id="GO:0016020">
    <property type="term" value="C:membrane"/>
    <property type="evidence" value="ECO:0007669"/>
    <property type="project" value="UniProtKB-SubCell"/>
</dbReference>